<protein>
    <submittedName>
        <fullName evidence="1">Uncharacterized protein</fullName>
    </submittedName>
</protein>
<comment type="caution">
    <text evidence="1">The sequence shown here is derived from an EMBL/GenBank/DDBJ whole genome shotgun (WGS) entry which is preliminary data.</text>
</comment>
<evidence type="ECO:0000313" key="1">
    <source>
        <dbReference type="EMBL" id="KKN71822.1"/>
    </source>
</evidence>
<dbReference type="EMBL" id="LAZR01000375">
    <property type="protein sequence ID" value="KKN71822.1"/>
    <property type="molecule type" value="Genomic_DNA"/>
</dbReference>
<accession>A0A0F9TA70</accession>
<proteinExistence type="predicted"/>
<organism evidence="1">
    <name type="scientific">marine sediment metagenome</name>
    <dbReference type="NCBI Taxonomy" id="412755"/>
    <lineage>
        <taxon>unclassified sequences</taxon>
        <taxon>metagenomes</taxon>
        <taxon>ecological metagenomes</taxon>
    </lineage>
</organism>
<dbReference type="AlphaFoldDB" id="A0A0F9TA70"/>
<sequence>MSFPVTGRATFEGLYAAPTVTATATIGEVREDEMGGRWRYCKAGAAIAQPLLGMGAFATYTSVTPAITAVGLLTMAYTGSGDASCTVDQYANGTIIIGAAAANRRIYHIKGNIVSADTTGTLTFYHPVRYAMAGTEWATINPCPYADVRPMASDGYRSVVCFPLQPVTSGYYFWAKTRGLCFGTVASTTPGAAADDRALAFNRDGALIMVDEAWGKSTPNSMQYAGYLVEKTASGDGDQSFMLQLE</sequence>
<reference evidence="1" key="1">
    <citation type="journal article" date="2015" name="Nature">
        <title>Complex archaea that bridge the gap between prokaryotes and eukaryotes.</title>
        <authorList>
            <person name="Spang A."/>
            <person name="Saw J.H."/>
            <person name="Jorgensen S.L."/>
            <person name="Zaremba-Niedzwiedzka K."/>
            <person name="Martijn J."/>
            <person name="Lind A.E."/>
            <person name="van Eijk R."/>
            <person name="Schleper C."/>
            <person name="Guy L."/>
            <person name="Ettema T.J."/>
        </authorList>
    </citation>
    <scope>NUCLEOTIDE SEQUENCE</scope>
</reference>
<name>A0A0F9TA70_9ZZZZ</name>
<gene>
    <name evidence="1" type="ORF">LCGC14_0416760</name>
</gene>